<proteinExistence type="inferred from homology"/>
<dbReference type="PANTHER" id="PTHR37419">
    <property type="entry name" value="SERINE/THREONINE-PROTEIN KINASE TOXIN HIPA"/>
    <property type="match status" value="1"/>
</dbReference>
<accession>A0ABV3QCQ6</accession>
<dbReference type="NCBIfam" id="NF007297">
    <property type="entry name" value="PRK09775.1"/>
    <property type="match status" value="1"/>
</dbReference>
<reference evidence="5 6" key="1">
    <citation type="submission" date="2024-06" db="EMBL/GenBank/DDBJ databases">
        <authorList>
            <person name="Woo H."/>
        </authorList>
    </citation>
    <scope>NUCLEOTIDE SEQUENCE [LARGE SCALE GENOMIC DNA]</scope>
    <source>
        <strain evidence="5 6">Si-c</strain>
    </source>
</reference>
<comment type="similarity">
    <text evidence="1">Belongs to the HipA Ser/Thr kinase family.</text>
</comment>
<dbReference type="Proteomes" id="UP001556220">
    <property type="component" value="Unassembled WGS sequence"/>
</dbReference>
<sequence length="463" mass="50910">MPNPAITPGRLLDALRLRKVASARELGEALGTSQPSISRALAAAGSRVVRIGQARRSRYAAVRDVRGLGTYWPLYRIDEQGRPHEFGRLTALHGNGCLVAAATTPDWLQGEFVDGLFPGLPWFLDDQRPQGFLGRQFGQRWARGLGLPDDILRWNEDAVLAALLLHGDDGPGDFVLGDTALERALRTEPEAIPAAAREQRYAGLAQAALAGELAGSSAAGEQPKFTACVRDADGGLRHVIVKFSEPVDSHAGARRWADLLVCEHLAGELLAEHGHPSARTELVWSQGRLCLEAARFDRIGAHGRRGFVTLAAWSDAHDGERDDWATAAARMRQGGWLHDEALEQVQRRWWFGRLIGNTDMHFGNLGFFLDDALPLGLAPSYDMLPMLYRPAANGAVVPRVFEPPPPTPASLPHWRQGAAWAGLYWQRVAQHPAISDDFRRVANTNHAALSRLRRRFDTDDDHP</sequence>
<evidence type="ECO:0000256" key="1">
    <source>
        <dbReference type="ARBA" id="ARBA00010164"/>
    </source>
</evidence>
<evidence type="ECO:0000313" key="6">
    <source>
        <dbReference type="Proteomes" id="UP001556220"/>
    </source>
</evidence>
<evidence type="ECO:0000313" key="5">
    <source>
        <dbReference type="EMBL" id="MEW9571618.1"/>
    </source>
</evidence>
<feature type="domain" description="HipA-like C-terminal" evidence="4">
    <location>
        <begin position="216"/>
        <end position="388"/>
    </location>
</feature>
<dbReference type="InterPro" id="IPR052028">
    <property type="entry name" value="HipA_Ser/Thr_kinase"/>
</dbReference>
<keyword evidence="2" id="KW-0808">Transferase</keyword>
<dbReference type="PANTHER" id="PTHR37419:SF8">
    <property type="entry name" value="TOXIN YJJJ"/>
    <property type="match status" value="1"/>
</dbReference>
<keyword evidence="3" id="KW-0418">Kinase</keyword>
<dbReference type="EMBL" id="JBFOHK010000002">
    <property type="protein sequence ID" value="MEW9571618.1"/>
    <property type="molecule type" value="Genomic_DNA"/>
</dbReference>
<evidence type="ECO:0000259" key="4">
    <source>
        <dbReference type="Pfam" id="PF07804"/>
    </source>
</evidence>
<dbReference type="InterPro" id="IPR012893">
    <property type="entry name" value="HipA-like_C"/>
</dbReference>
<dbReference type="RefSeq" id="WP_367853700.1">
    <property type="nucleotide sequence ID" value="NZ_JBFOHK010000002.1"/>
</dbReference>
<dbReference type="Pfam" id="PF07804">
    <property type="entry name" value="HipA_C"/>
    <property type="match status" value="1"/>
</dbReference>
<organism evidence="5 6">
    <name type="scientific">Rhodanobacter lycopersici</name>
    <dbReference type="NCBI Taxonomy" id="3162487"/>
    <lineage>
        <taxon>Bacteria</taxon>
        <taxon>Pseudomonadati</taxon>
        <taxon>Pseudomonadota</taxon>
        <taxon>Gammaproteobacteria</taxon>
        <taxon>Lysobacterales</taxon>
        <taxon>Rhodanobacteraceae</taxon>
        <taxon>Rhodanobacter</taxon>
    </lineage>
</organism>
<name>A0ABV3QCQ6_9GAMM</name>
<protein>
    <submittedName>
        <fullName evidence="5">Type II toxin-antitoxin system HipA family toxin YjjJ</fullName>
    </submittedName>
</protein>
<gene>
    <name evidence="5" type="primary">yjjJ</name>
    <name evidence="5" type="ORF">ABQJ54_07635</name>
</gene>
<comment type="caution">
    <text evidence="5">The sequence shown here is derived from an EMBL/GenBank/DDBJ whole genome shotgun (WGS) entry which is preliminary data.</text>
</comment>
<evidence type="ECO:0000256" key="3">
    <source>
        <dbReference type="ARBA" id="ARBA00022777"/>
    </source>
</evidence>
<keyword evidence="6" id="KW-1185">Reference proteome</keyword>
<evidence type="ECO:0000256" key="2">
    <source>
        <dbReference type="ARBA" id="ARBA00022679"/>
    </source>
</evidence>